<evidence type="ECO:0000313" key="11">
    <source>
        <dbReference type="EMBL" id="EKE68731.1"/>
    </source>
</evidence>
<dbReference type="EC" id="5.4.99.-" evidence="9"/>
<comment type="catalytic activity">
    <reaction evidence="9">
        <text>a uridine in RNA = a pseudouridine in RNA</text>
        <dbReference type="Rhea" id="RHEA:48348"/>
        <dbReference type="Rhea" id="RHEA-COMP:12068"/>
        <dbReference type="Rhea" id="RHEA-COMP:12069"/>
        <dbReference type="ChEBI" id="CHEBI:65314"/>
        <dbReference type="ChEBI" id="CHEBI:65315"/>
    </reaction>
</comment>
<comment type="function">
    <text evidence="7">Dual specificity enzyme that catalyzes the synthesis of pseudouridine from uracil-746 in 23S ribosomal RNA and from uracil-32 in the anticodon stem and loop of transfer RNAs.</text>
</comment>
<dbReference type="GO" id="GO:0160142">
    <property type="term" value="F:23S rRNA pseudouridine(746) synthase activity"/>
    <property type="evidence" value="ECO:0007669"/>
    <property type="project" value="UniProtKB-EC"/>
</dbReference>
<comment type="catalytic activity">
    <reaction evidence="6">
        <text>uridine(746) in 23S rRNA = pseudouridine(746) in 23S rRNA</text>
        <dbReference type="Rhea" id="RHEA:42548"/>
        <dbReference type="Rhea" id="RHEA-COMP:10109"/>
        <dbReference type="Rhea" id="RHEA-COMP:10110"/>
        <dbReference type="ChEBI" id="CHEBI:65314"/>
        <dbReference type="ChEBI" id="CHEBI:65315"/>
        <dbReference type="EC" id="5.4.99.29"/>
    </reaction>
</comment>
<dbReference type="GO" id="GO:0008033">
    <property type="term" value="P:tRNA processing"/>
    <property type="evidence" value="ECO:0007669"/>
    <property type="project" value="UniProtKB-KW"/>
</dbReference>
<comment type="catalytic activity">
    <reaction evidence="5">
        <text>uridine(32) in tRNA = pseudouridine(32) in tRNA</text>
        <dbReference type="Rhea" id="RHEA:42544"/>
        <dbReference type="Rhea" id="RHEA-COMP:10107"/>
        <dbReference type="Rhea" id="RHEA-COMP:10108"/>
        <dbReference type="ChEBI" id="CHEBI:65314"/>
        <dbReference type="ChEBI" id="CHEBI:65315"/>
        <dbReference type="EC" id="5.4.99.28"/>
    </reaction>
</comment>
<dbReference type="InterPro" id="IPR050188">
    <property type="entry name" value="RluA_PseudoU_synthase"/>
</dbReference>
<dbReference type="InterPro" id="IPR006225">
    <property type="entry name" value="PsdUridine_synth_RluC/D"/>
</dbReference>
<dbReference type="FunFam" id="3.30.2350.10:FF:000005">
    <property type="entry name" value="Pseudouridine synthase"/>
    <property type="match status" value="1"/>
</dbReference>
<dbReference type="InterPro" id="IPR006145">
    <property type="entry name" value="PsdUridine_synth_RsuA/RluA"/>
</dbReference>
<comment type="function">
    <text evidence="9">Responsible for synthesis of pseudouridine from uracil.</text>
</comment>
<reference evidence="11 12" key="1">
    <citation type="journal article" date="2012" name="J. Bacteriol.">
        <title>Genome Sequence of Gallaecimonas xiamenensis Type Strain 3-C-1.</title>
        <authorList>
            <person name="Lai Q."/>
            <person name="Wang L."/>
            <person name="Wang W."/>
            <person name="Shao Z."/>
        </authorList>
    </citation>
    <scope>NUCLEOTIDE SEQUENCE [LARGE SCALE GENOMIC DNA]</scope>
    <source>
        <strain evidence="11 12">3-C-1</strain>
    </source>
</reference>
<dbReference type="CDD" id="cd02869">
    <property type="entry name" value="PseudoU_synth_RluA_like"/>
    <property type="match status" value="1"/>
</dbReference>
<dbReference type="eggNOG" id="COG0564">
    <property type="taxonomic scope" value="Bacteria"/>
</dbReference>
<evidence type="ECO:0000256" key="7">
    <source>
        <dbReference type="ARBA" id="ARBA00037305"/>
    </source>
</evidence>
<dbReference type="PANTHER" id="PTHR21600">
    <property type="entry name" value="MITOCHONDRIAL RNA PSEUDOURIDINE SYNTHASE"/>
    <property type="match status" value="1"/>
</dbReference>
<organism evidence="11 12">
    <name type="scientific">Gallaecimonas xiamenensis 3-C-1</name>
    <dbReference type="NCBI Taxonomy" id="745411"/>
    <lineage>
        <taxon>Bacteria</taxon>
        <taxon>Pseudomonadati</taxon>
        <taxon>Pseudomonadota</taxon>
        <taxon>Gammaproteobacteria</taxon>
        <taxon>Enterobacterales</taxon>
        <taxon>Gallaecimonadaceae</taxon>
        <taxon>Gallaecimonas</taxon>
    </lineage>
</organism>
<keyword evidence="4 9" id="KW-0413">Isomerase</keyword>
<dbReference type="PATRIC" id="fig|745411.4.peg.3200"/>
<gene>
    <name evidence="11" type="ORF">B3C1_16255</name>
</gene>
<evidence type="ECO:0000256" key="4">
    <source>
        <dbReference type="ARBA" id="ARBA00023235"/>
    </source>
</evidence>
<dbReference type="SUPFAM" id="SSF55120">
    <property type="entry name" value="Pseudouridine synthase"/>
    <property type="match status" value="1"/>
</dbReference>
<evidence type="ECO:0000256" key="1">
    <source>
        <dbReference type="ARBA" id="ARBA00010876"/>
    </source>
</evidence>
<comment type="similarity">
    <text evidence="1 9">Belongs to the pseudouridine synthase RluA family.</text>
</comment>
<evidence type="ECO:0000256" key="8">
    <source>
        <dbReference type="PIRSR" id="PIRSR606225-1"/>
    </source>
</evidence>
<dbReference type="STRING" id="745411.B3C1_16255"/>
<name>K2IFF8_9GAMM</name>
<evidence type="ECO:0000256" key="6">
    <source>
        <dbReference type="ARBA" id="ARBA00036916"/>
    </source>
</evidence>
<keyword evidence="2" id="KW-0698">rRNA processing</keyword>
<feature type="active site" evidence="8">
    <location>
        <position position="63"/>
    </location>
</feature>
<dbReference type="InterPro" id="IPR006224">
    <property type="entry name" value="PsdUridine_synth_RluA-like_CS"/>
</dbReference>
<proteinExistence type="inferred from homology"/>
<dbReference type="RefSeq" id="WP_008486167.1">
    <property type="nucleotide sequence ID" value="NZ_AMRI01000028.1"/>
</dbReference>
<evidence type="ECO:0000256" key="5">
    <source>
        <dbReference type="ARBA" id="ARBA00036184"/>
    </source>
</evidence>
<dbReference type="InterPro" id="IPR020103">
    <property type="entry name" value="PsdUridine_synth_cat_dom_sf"/>
</dbReference>
<dbReference type="NCBIfam" id="TIGR00005">
    <property type="entry name" value="rluA_subfam"/>
    <property type="match status" value="1"/>
</dbReference>
<evidence type="ECO:0000256" key="9">
    <source>
        <dbReference type="RuleBase" id="RU362028"/>
    </source>
</evidence>
<dbReference type="GO" id="GO:0003723">
    <property type="term" value="F:RNA binding"/>
    <property type="evidence" value="ECO:0007669"/>
    <property type="project" value="InterPro"/>
</dbReference>
<dbReference type="Pfam" id="PF00849">
    <property type="entry name" value="PseudoU_synth_2"/>
    <property type="match status" value="1"/>
</dbReference>
<dbReference type="GO" id="GO:0160151">
    <property type="term" value="F:tRNA pseudouridine(32) synthase activity"/>
    <property type="evidence" value="ECO:0007669"/>
    <property type="project" value="UniProtKB-EC"/>
</dbReference>
<evidence type="ECO:0000313" key="12">
    <source>
        <dbReference type="Proteomes" id="UP000006755"/>
    </source>
</evidence>
<dbReference type="GO" id="GO:0000455">
    <property type="term" value="P:enzyme-directed rRNA pseudouridine synthesis"/>
    <property type="evidence" value="ECO:0007669"/>
    <property type="project" value="TreeGrafter"/>
</dbReference>
<dbReference type="OrthoDB" id="9807829at2"/>
<dbReference type="AlphaFoldDB" id="K2IFF8"/>
<dbReference type="Proteomes" id="UP000006755">
    <property type="component" value="Unassembled WGS sequence"/>
</dbReference>
<keyword evidence="12" id="KW-1185">Reference proteome</keyword>
<evidence type="ECO:0000256" key="3">
    <source>
        <dbReference type="ARBA" id="ARBA00022694"/>
    </source>
</evidence>
<dbReference type="Gene3D" id="3.30.2350.10">
    <property type="entry name" value="Pseudouridine synthase"/>
    <property type="match status" value="1"/>
</dbReference>
<protein>
    <recommendedName>
        <fullName evidence="9">Pseudouridine synthase</fullName>
        <ecNumber evidence="9">5.4.99.-</ecNumber>
    </recommendedName>
</protein>
<accession>K2IFF8</accession>
<keyword evidence="3" id="KW-0819">tRNA processing</keyword>
<comment type="caution">
    <text evidence="11">The sequence shown here is derived from an EMBL/GenBank/DDBJ whole genome shotgun (WGS) entry which is preliminary data.</text>
</comment>
<dbReference type="EMBL" id="AMRI01000028">
    <property type="protein sequence ID" value="EKE68731.1"/>
    <property type="molecule type" value="Genomic_DNA"/>
</dbReference>
<evidence type="ECO:0000256" key="2">
    <source>
        <dbReference type="ARBA" id="ARBA00022552"/>
    </source>
</evidence>
<dbReference type="PROSITE" id="PS01129">
    <property type="entry name" value="PSI_RLU"/>
    <property type="match status" value="1"/>
</dbReference>
<sequence length="217" mass="24307">MQPLVYAPPTGPLAILYEDAQLLVVDKPSGLLSVPGREEAHKDSVVSRVRQRHPKAEAVHRLDMDTSGVLVLALTKEAERALKGQFQDRQTHKGYQALIWGCPEPLSGKVELPLVCDWPNRPKQMVSHEEGKHALTHYKVSERFEDYSRVEMTPVTGRSHQLRVHMQALGCPILGDRFYADGQALAAADRLMLHAHWLQLAHPVTGEKLRLVAPLPF</sequence>
<feature type="domain" description="Pseudouridine synthase RsuA/RluA-like" evidence="10">
    <location>
        <begin position="21"/>
        <end position="168"/>
    </location>
</feature>
<dbReference type="PANTHER" id="PTHR21600:SF91">
    <property type="entry name" value="DUAL-SPECIFICITY RNA PSEUDOURIDINE SYNTHASE RLUA"/>
    <property type="match status" value="1"/>
</dbReference>
<evidence type="ECO:0000259" key="10">
    <source>
        <dbReference type="Pfam" id="PF00849"/>
    </source>
</evidence>